<feature type="transmembrane region" description="Helical" evidence="5">
    <location>
        <begin position="181"/>
        <end position="202"/>
    </location>
</feature>
<dbReference type="InterPro" id="IPR011701">
    <property type="entry name" value="MFS"/>
</dbReference>
<evidence type="ECO:0000256" key="3">
    <source>
        <dbReference type="ARBA" id="ARBA00022989"/>
    </source>
</evidence>
<feature type="transmembrane region" description="Helical" evidence="5">
    <location>
        <begin position="292"/>
        <end position="320"/>
    </location>
</feature>
<feature type="transmembrane region" description="Helical" evidence="5">
    <location>
        <begin position="358"/>
        <end position="377"/>
    </location>
</feature>
<comment type="subcellular location">
    <subcellularLocation>
        <location evidence="1">Membrane</location>
        <topology evidence="1">Multi-pass membrane protein</topology>
    </subcellularLocation>
</comment>
<dbReference type="RefSeq" id="XP_025376067.1">
    <property type="nucleotide sequence ID" value="XM_025518844.1"/>
</dbReference>
<feature type="domain" description="Major facilitator superfamily (MFS) profile" evidence="6">
    <location>
        <begin position="26"/>
        <end position="522"/>
    </location>
</feature>
<dbReference type="PANTHER" id="PTHR23501">
    <property type="entry name" value="MAJOR FACILITATOR SUPERFAMILY"/>
    <property type="match status" value="1"/>
</dbReference>
<dbReference type="Proteomes" id="UP000245768">
    <property type="component" value="Unassembled WGS sequence"/>
</dbReference>
<dbReference type="AlphaFoldDB" id="A0A316YI50"/>
<evidence type="ECO:0000256" key="1">
    <source>
        <dbReference type="ARBA" id="ARBA00004141"/>
    </source>
</evidence>
<keyword evidence="2 5" id="KW-0812">Transmembrane</keyword>
<dbReference type="PROSITE" id="PS50850">
    <property type="entry name" value="MFS"/>
    <property type="match status" value="1"/>
</dbReference>
<dbReference type="InterPro" id="IPR036259">
    <property type="entry name" value="MFS_trans_sf"/>
</dbReference>
<dbReference type="OrthoDB" id="3437016at2759"/>
<feature type="transmembrane region" description="Helical" evidence="5">
    <location>
        <begin position="91"/>
        <end position="110"/>
    </location>
</feature>
<protein>
    <submittedName>
        <fullName evidence="7">MFS general substrate transporter</fullName>
    </submittedName>
</protein>
<feature type="transmembrane region" description="Helical" evidence="5">
    <location>
        <begin position="332"/>
        <end position="351"/>
    </location>
</feature>
<dbReference type="Gene3D" id="1.20.1250.20">
    <property type="entry name" value="MFS general substrate transporter like domains"/>
    <property type="match status" value="1"/>
</dbReference>
<dbReference type="FunCoup" id="A0A316YI50">
    <property type="interactions" value="30"/>
</dbReference>
<accession>A0A316YI50</accession>
<organism evidence="7 8">
    <name type="scientific">Acaromyces ingoldii</name>
    <dbReference type="NCBI Taxonomy" id="215250"/>
    <lineage>
        <taxon>Eukaryota</taxon>
        <taxon>Fungi</taxon>
        <taxon>Dikarya</taxon>
        <taxon>Basidiomycota</taxon>
        <taxon>Ustilaginomycotina</taxon>
        <taxon>Exobasidiomycetes</taxon>
        <taxon>Exobasidiales</taxon>
        <taxon>Cryptobasidiaceae</taxon>
        <taxon>Acaromyces</taxon>
    </lineage>
</organism>
<feature type="transmembrane region" description="Helical" evidence="5">
    <location>
        <begin position="157"/>
        <end position="175"/>
    </location>
</feature>
<dbReference type="PANTHER" id="PTHR23501:SF81">
    <property type="entry name" value="VACUOLAR BASIC AMINO ACID TRANSPORTER 2"/>
    <property type="match status" value="1"/>
</dbReference>
<evidence type="ECO:0000313" key="8">
    <source>
        <dbReference type="Proteomes" id="UP000245768"/>
    </source>
</evidence>
<keyword evidence="8" id="KW-1185">Reference proteome</keyword>
<feature type="transmembrane region" description="Helical" evidence="5">
    <location>
        <begin position="249"/>
        <end position="271"/>
    </location>
</feature>
<dbReference type="InterPro" id="IPR020846">
    <property type="entry name" value="MFS_dom"/>
</dbReference>
<evidence type="ECO:0000256" key="5">
    <source>
        <dbReference type="SAM" id="Phobius"/>
    </source>
</evidence>
<dbReference type="InParanoid" id="A0A316YI50"/>
<feature type="transmembrane region" description="Helical" evidence="5">
    <location>
        <begin position="61"/>
        <end position="79"/>
    </location>
</feature>
<evidence type="ECO:0000256" key="4">
    <source>
        <dbReference type="ARBA" id="ARBA00023136"/>
    </source>
</evidence>
<gene>
    <name evidence="7" type="ORF">FA10DRAFT_231146</name>
</gene>
<keyword evidence="4 5" id="KW-0472">Membrane</keyword>
<feature type="transmembrane region" description="Helical" evidence="5">
    <location>
        <begin position="28"/>
        <end position="49"/>
    </location>
</feature>
<dbReference type="GO" id="GO:0015174">
    <property type="term" value="F:basic amino acid transmembrane transporter activity"/>
    <property type="evidence" value="ECO:0007669"/>
    <property type="project" value="TreeGrafter"/>
</dbReference>
<feature type="transmembrane region" description="Helical" evidence="5">
    <location>
        <begin position="116"/>
        <end position="137"/>
    </location>
</feature>
<dbReference type="SUPFAM" id="SSF103473">
    <property type="entry name" value="MFS general substrate transporter"/>
    <property type="match status" value="1"/>
</dbReference>
<dbReference type="Pfam" id="PF07690">
    <property type="entry name" value="MFS_1"/>
    <property type="match status" value="1"/>
</dbReference>
<dbReference type="GO" id="GO:0000329">
    <property type="term" value="C:fungal-type vacuole membrane"/>
    <property type="evidence" value="ECO:0007669"/>
    <property type="project" value="TreeGrafter"/>
</dbReference>
<sequence length="528" mass="55687">MASASEGTPLLGGSDEWKPTTRLRFLQSVTWINVFLTGFDSTVAASLYARIASDFGQANNAVWVSTSYLVTAVSFQALYGRLSDIYGRRAAFLFGTIVFSLGSLLCGLSTSMTTLFVSRAIAGLGGGGLMTMATVVLSDKVPFERRGLYQAANNLMYGLGSASGASLGGVLAYSVGWRAVFLLQVPLSLAAVIGGYVLVENVTPLPPGDSLDQAQPPPPPPKVDGLGAATLVLAVSTLLLGLSMGGNEIAWSSPASVAILLSALGLFALFFRVESRAPAPILPTRMLTGRMALSNVATNFFSGMAVYSFLFMVPLFFVGARLEALDVVGARLFLPALGFPIGAFVAGYVMSTYGKLNLLVRTGCLVLVLGSILPLSFPVDGHPSELYYFFHLIPVQIGQGLINPSSLFTLIAAFPHADQAVATSTVYLTRNLGNVAGVALSSAILQNYLVVKLPVLLKHVPNKAEIIERIRHSTDAIRDLPLDVRTPVQHAYADGIRLALVVSTGLAVVALAASFWARGVGLQRPSPS</sequence>
<evidence type="ECO:0000256" key="2">
    <source>
        <dbReference type="ARBA" id="ARBA00022692"/>
    </source>
</evidence>
<keyword evidence="3 5" id="KW-1133">Transmembrane helix</keyword>
<dbReference type="STRING" id="215250.A0A316YI50"/>
<dbReference type="GeneID" id="37040760"/>
<dbReference type="EMBL" id="KZ819637">
    <property type="protein sequence ID" value="PWN88869.1"/>
    <property type="molecule type" value="Genomic_DNA"/>
</dbReference>
<dbReference type="Gene3D" id="1.20.1720.10">
    <property type="entry name" value="Multidrug resistance protein D"/>
    <property type="match status" value="1"/>
</dbReference>
<evidence type="ECO:0000313" key="7">
    <source>
        <dbReference type="EMBL" id="PWN88869.1"/>
    </source>
</evidence>
<feature type="transmembrane region" description="Helical" evidence="5">
    <location>
        <begin position="496"/>
        <end position="517"/>
    </location>
</feature>
<proteinExistence type="predicted"/>
<evidence type="ECO:0000259" key="6">
    <source>
        <dbReference type="PROSITE" id="PS50850"/>
    </source>
</evidence>
<reference evidence="7 8" key="1">
    <citation type="journal article" date="2018" name="Mol. Biol. Evol.">
        <title>Broad Genomic Sampling Reveals a Smut Pathogenic Ancestry of the Fungal Clade Ustilaginomycotina.</title>
        <authorList>
            <person name="Kijpornyongpan T."/>
            <person name="Mondo S.J."/>
            <person name="Barry K."/>
            <person name="Sandor L."/>
            <person name="Lee J."/>
            <person name="Lipzen A."/>
            <person name="Pangilinan J."/>
            <person name="LaButti K."/>
            <person name="Hainaut M."/>
            <person name="Henrissat B."/>
            <person name="Grigoriev I.V."/>
            <person name="Spatafora J.W."/>
            <person name="Aime M.C."/>
        </authorList>
    </citation>
    <scope>NUCLEOTIDE SEQUENCE [LARGE SCALE GENOMIC DNA]</scope>
    <source>
        <strain evidence="7 8">MCA 4198</strain>
    </source>
</reference>
<name>A0A316YI50_9BASI</name>